<feature type="compositionally biased region" description="Polar residues" evidence="1">
    <location>
        <begin position="48"/>
        <end position="75"/>
    </location>
</feature>
<reference evidence="4" key="3">
    <citation type="submission" date="2025-04" db="UniProtKB">
        <authorList>
            <consortium name="RefSeq"/>
        </authorList>
    </citation>
    <scope>IDENTIFICATION</scope>
    <source>
        <strain evidence="4">CBS 304.34</strain>
    </source>
</reference>
<organism evidence="2">
    <name type="scientific">Mytilinidion resinicola</name>
    <dbReference type="NCBI Taxonomy" id="574789"/>
    <lineage>
        <taxon>Eukaryota</taxon>
        <taxon>Fungi</taxon>
        <taxon>Dikarya</taxon>
        <taxon>Ascomycota</taxon>
        <taxon>Pezizomycotina</taxon>
        <taxon>Dothideomycetes</taxon>
        <taxon>Pleosporomycetidae</taxon>
        <taxon>Mytilinidiales</taxon>
        <taxon>Mytilinidiaceae</taxon>
        <taxon>Mytilinidion</taxon>
    </lineage>
</organism>
<reference evidence="4" key="2">
    <citation type="submission" date="2020-04" db="EMBL/GenBank/DDBJ databases">
        <authorList>
            <consortium name="NCBI Genome Project"/>
        </authorList>
    </citation>
    <scope>NUCLEOTIDE SEQUENCE</scope>
    <source>
        <strain evidence="4">CBS 304.34</strain>
    </source>
</reference>
<feature type="compositionally biased region" description="Polar residues" evidence="1">
    <location>
        <begin position="1"/>
        <end position="26"/>
    </location>
</feature>
<evidence type="ECO:0000256" key="1">
    <source>
        <dbReference type="SAM" id="MobiDB-lite"/>
    </source>
</evidence>
<protein>
    <submittedName>
        <fullName evidence="2 4">Uncharacterized protein</fullName>
    </submittedName>
</protein>
<reference evidence="2 4" key="1">
    <citation type="journal article" date="2020" name="Stud. Mycol.">
        <title>101 Dothideomycetes genomes: a test case for predicting lifestyles and emergence of pathogens.</title>
        <authorList>
            <person name="Haridas S."/>
            <person name="Albert R."/>
            <person name="Binder M."/>
            <person name="Bloem J."/>
            <person name="Labutti K."/>
            <person name="Salamov A."/>
            <person name="Andreopoulos B."/>
            <person name="Baker S."/>
            <person name="Barry K."/>
            <person name="Bills G."/>
            <person name="Bluhm B."/>
            <person name="Cannon C."/>
            <person name="Castanera R."/>
            <person name="Culley D."/>
            <person name="Daum C."/>
            <person name="Ezra D."/>
            <person name="Gonzalez J."/>
            <person name="Henrissat B."/>
            <person name="Kuo A."/>
            <person name="Liang C."/>
            <person name="Lipzen A."/>
            <person name="Lutzoni F."/>
            <person name="Magnuson J."/>
            <person name="Mondo S."/>
            <person name="Nolan M."/>
            <person name="Ohm R."/>
            <person name="Pangilinan J."/>
            <person name="Park H.-J."/>
            <person name="Ramirez L."/>
            <person name="Alfaro M."/>
            <person name="Sun H."/>
            <person name="Tritt A."/>
            <person name="Yoshinaga Y."/>
            <person name="Zwiers L.-H."/>
            <person name="Turgeon B."/>
            <person name="Goodwin S."/>
            <person name="Spatafora J."/>
            <person name="Crous P."/>
            <person name="Grigoriev I."/>
        </authorList>
    </citation>
    <scope>NUCLEOTIDE SEQUENCE</scope>
    <source>
        <strain evidence="2 4">CBS 304.34</strain>
    </source>
</reference>
<evidence type="ECO:0000313" key="2">
    <source>
        <dbReference type="EMBL" id="KAF2817384.1"/>
    </source>
</evidence>
<keyword evidence="3" id="KW-1185">Reference proteome</keyword>
<dbReference type="AlphaFoldDB" id="A0A6A6ZAR3"/>
<dbReference type="OrthoDB" id="3801107at2759"/>
<feature type="compositionally biased region" description="Basic and acidic residues" evidence="1">
    <location>
        <begin position="464"/>
        <end position="480"/>
    </location>
</feature>
<dbReference type="Proteomes" id="UP000504636">
    <property type="component" value="Unplaced"/>
</dbReference>
<evidence type="ECO:0000313" key="3">
    <source>
        <dbReference type="Proteomes" id="UP000504636"/>
    </source>
</evidence>
<feature type="compositionally biased region" description="Gly residues" evidence="1">
    <location>
        <begin position="511"/>
        <end position="527"/>
    </location>
</feature>
<sequence length="527" mass="59278">MNTTAPPVGTASPSQATANPGSQHAQFTGRRASSIASPMNESPRGGPSSFSYQSEQSVNTDSFESQNDNGSSVADDNQGDPMDVCLTWPGYQPFPTIHHESFEDLQVPLIDDEDYEEPIAVFNARLSRSAMGPVECAPRADVLLPWNEMGDITLAEFIVYFPNHALCWPRFAALIRETGWQHMFSRITTLINVSRLGPSRFRNQNLDKRFIYQTTCEELMEEAIKQHKNDPNYSIVQGPNSIGHTYIREEGDFSEFNELKYIPQAWHHEPRFVEGLTTIPLSEAGNWVEYHPFPGRVFTQRMLHAINPKLYPKVPPAPPDDNPPPALVATMIEEHKQIRPRNSLKSKWRAGYPPKDDPTMTLDILKRNYPLDIEGEAYLWVLLTHTNQQIIREGFVPPHIFQRWGGERHGGMEKGLNELRSRFVKAIRERAKNRGSTFQIQRRDYLDEVNEHKSRPELIDDNDRDYPKFDTDEKKPKSHEIGNPPPPHGAQRTQPKQPGGEAQPSATPPTAGGGSGNAPGGGAPTQP</sequence>
<feature type="non-terminal residue" evidence="2">
    <location>
        <position position="527"/>
    </location>
</feature>
<feature type="region of interest" description="Disordered" evidence="1">
    <location>
        <begin position="451"/>
        <end position="527"/>
    </location>
</feature>
<proteinExistence type="predicted"/>
<dbReference type="GeneID" id="54468336"/>
<name>A0A6A6ZAR3_9PEZI</name>
<dbReference type="EMBL" id="MU003692">
    <property type="protein sequence ID" value="KAF2817384.1"/>
    <property type="molecule type" value="Genomic_DNA"/>
</dbReference>
<gene>
    <name evidence="2 4" type="ORF">BDZ99DRAFT_565144</name>
</gene>
<dbReference type="RefSeq" id="XP_033584348.1">
    <property type="nucleotide sequence ID" value="XM_033727443.1"/>
</dbReference>
<evidence type="ECO:0000313" key="4">
    <source>
        <dbReference type="RefSeq" id="XP_033584348.1"/>
    </source>
</evidence>
<accession>A0A6A6ZAR3</accession>
<feature type="region of interest" description="Disordered" evidence="1">
    <location>
        <begin position="1"/>
        <end position="78"/>
    </location>
</feature>